<dbReference type="PROSITE" id="PS50011">
    <property type="entry name" value="PROTEIN_KINASE_DOM"/>
    <property type="match status" value="1"/>
</dbReference>
<protein>
    <submittedName>
        <fullName evidence="3">Serine/threonine-protein kinase PknB</fullName>
        <ecNumber evidence="3">2.7.11.1</ecNumber>
    </submittedName>
</protein>
<dbReference type="PANTHER" id="PTHR24348">
    <property type="entry name" value="SERINE/THREONINE-PROTEIN KINASE UNC-51-RELATED"/>
    <property type="match status" value="1"/>
</dbReference>
<feature type="region of interest" description="Disordered" evidence="1">
    <location>
        <begin position="320"/>
        <end position="339"/>
    </location>
</feature>
<feature type="compositionally biased region" description="Pro residues" evidence="1">
    <location>
        <begin position="350"/>
        <end position="379"/>
    </location>
</feature>
<keyword evidence="4" id="KW-1185">Reference proteome</keyword>
<dbReference type="GO" id="GO:0005524">
    <property type="term" value="F:ATP binding"/>
    <property type="evidence" value="ECO:0007669"/>
    <property type="project" value="InterPro"/>
</dbReference>
<dbReference type="SUPFAM" id="SSF56112">
    <property type="entry name" value="Protein kinase-like (PK-like)"/>
    <property type="match status" value="1"/>
</dbReference>
<sequence length="511" mass="57294">MSENESSIDNYKLSSCLSQGRHSQVWEANDSGSGRTVALKVLLPEAFADKEQKQILKLEAKVGKSLEHPNIIRVYECIVSRNHAYIAMELFRAPNAKVQLVSDKASIQRRARKLIEQTAMALSHMHERGWIHKDVKPENILINKSSEVRLIDFSLSGRPAGSLGKMVNRKKKGPVQGTRTYMAPEQIRNQPLSPIADIYGFGITVYEILAGRPPFRSPHPDELLMDHLKTTPAPPSEFNDNITAEMDQIVLKMLAKLPKNRQSGIDEFLSEFRNVQIFKESLPEQAQRTEQEINEDKLKDQDEGIASRIDSRLDAMRTEALKKNPGSVKAPEKTKSKVNIKAEPIEKPKAPAPPAQQQPAQQPPQQPTGQPPQPFPQPGMPLQAMTPEQMAMHQQMLQQQQAYYQQMMHQQAMQNQMYPQPGMQQPPGMQPPGMQPPQMPPQPMPPQQQQPPQPTAPQATQQPPAPDPGQAQPPQPKPAPPQEQKPPEKESEGTIMSIDDMEDIFKTLPDV</sequence>
<accession>A0A517ZND1</accession>
<dbReference type="EC" id="2.7.11.1" evidence="3"/>
<dbReference type="CDD" id="cd14014">
    <property type="entry name" value="STKc_PknB_like"/>
    <property type="match status" value="1"/>
</dbReference>
<feature type="compositionally biased region" description="Low complexity" evidence="1">
    <location>
        <begin position="389"/>
        <end position="427"/>
    </location>
</feature>
<feature type="region of interest" description="Disordered" evidence="1">
    <location>
        <begin position="283"/>
        <end position="305"/>
    </location>
</feature>
<dbReference type="InterPro" id="IPR045269">
    <property type="entry name" value="Atg1-like"/>
</dbReference>
<dbReference type="GO" id="GO:0005737">
    <property type="term" value="C:cytoplasm"/>
    <property type="evidence" value="ECO:0007669"/>
    <property type="project" value="TreeGrafter"/>
</dbReference>
<gene>
    <name evidence="3" type="primary">pknB_9</name>
    <name evidence="3" type="ORF">Mal52_24540</name>
</gene>
<dbReference type="Gene3D" id="1.10.510.10">
    <property type="entry name" value="Transferase(Phosphotransferase) domain 1"/>
    <property type="match status" value="1"/>
</dbReference>
<dbReference type="GO" id="GO:0004674">
    <property type="term" value="F:protein serine/threonine kinase activity"/>
    <property type="evidence" value="ECO:0007669"/>
    <property type="project" value="UniProtKB-EC"/>
</dbReference>
<dbReference type="Gene3D" id="3.30.200.20">
    <property type="entry name" value="Phosphorylase Kinase, domain 1"/>
    <property type="match status" value="1"/>
</dbReference>
<organism evidence="3 4">
    <name type="scientific">Symmachiella dynata</name>
    <dbReference type="NCBI Taxonomy" id="2527995"/>
    <lineage>
        <taxon>Bacteria</taxon>
        <taxon>Pseudomonadati</taxon>
        <taxon>Planctomycetota</taxon>
        <taxon>Planctomycetia</taxon>
        <taxon>Planctomycetales</taxon>
        <taxon>Planctomycetaceae</taxon>
        <taxon>Symmachiella</taxon>
    </lineage>
</organism>
<dbReference type="PANTHER" id="PTHR24348:SF68">
    <property type="entry name" value="SERINE_THREONINE-PROTEIN KINASE ATG1C"/>
    <property type="match status" value="1"/>
</dbReference>
<dbReference type="SMART" id="SM00220">
    <property type="entry name" value="S_TKc"/>
    <property type="match status" value="1"/>
</dbReference>
<dbReference type="AlphaFoldDB" id="A0A517ZND1"/>
<feature type="compositionally biased region" description="Pro residues" evidence="1">
    <location>
        <begin position="428"/>
        <end position="455"/>
    </location>
</feature>
<keyword evidence="3" id="KW-0808">Transferase</keyword>
<dbReference type="EMBL" id="CP036276">
    <property type="protein sequence ID" value="QDU43976.1"/>
    <property type="molecule type" value="Genomic_DNA"/>
</dbReference>
<evidence type="ECO:0000313" key="4">
    <source>
        <dbReference type="Proteomes" id="UP000319383"/>
    </source>
</evidence>
<feature type="region of interest" description="Disordered" evidence="1">
    <location>
        <begin position="347"/>
        <end position="511"/>
    </location>
</feature>
<dbReference type="Proteomes" id="UP000319383">
    <property type="component" value="Chromosome"/>
</dbReference>
<name>A0A517ZND1_9PLAN</name>
<keyword evidence="3" id="KW-0418">Kinase</keyword>
<reference evidence="3 4" key="1">
    <citation type="submission" date="2019-02" db="EMBL/GenBank/DDBJ databases">
        <title>Deep-cultivation of Planctomycetes and their phenomic and genomic characterization uncovers novel biology.</title>
        <authorList>
            <person name="Wiegand S."/>
            <person name="Jogler M."/>
            <person name="Boedeker C."/>
            <person name="Pinto D."/>
            <person name="Vollmers J."/>
            <person name="Rivas-Marin E."/>
            <person name="Kohn T."/>
            <person name="Peeters S.H."/>
            <person name="Heuer A."/>
            <person name="Rast P."/>
            <person name="Oberbeckmann S."/>
            <person name="Bunk B."/>
            <person name="Jeske O."/>
            <person name="Meyerdierks A."/>
            <person name="Storesund J.E."/>
            <person name="Kallscheuer N."/>
            <person name="Luecker S."/>
            <person name="Lage O.M."/>
            <person name="Pohl T."/>
            <person name="Merkel B.J."/>
            <person name="Hornburger P."/>
            <person name="Mueller R.-W."/>
            <person name="Bruemmer F."/>
            <person name="Labrenz M."/>
            <person name="Spormann A.M."/>
            <person name="Op den Camp H."/>
            <person name="Overmann J."/>
            <person name="Amann R."/>
            <person name="Jetten M.S.M."/>
            <person name="Mascher T."/>
            <person name="Medema M.H."/>
            <person name="Devos D.P."/>
            <person name="Kaster A.-K."/>
            <person name="Ovreas L."/>
            <person name="Rohde M."/>
            <person name="Galperin M.Y."/>
            <person name="Jogler C."/>
        </authorList>
    </citation>
    <scope>NUCLEOTIDE SEQUENCE [LARGE SCALE GENOMIC DNA]</scope>
    <source>
        <strain evidence="3 4">Mal52</strain>
    </source>
</reference>
<feature type="compositionally biased region" description="Basic and acidic residues" evidence="1">
    <location>
        <begin position="287"/>
        <end position="302"/>
    </location>
</feature>
<dbReference type="RefSeq" id="WP_145376246.1">
    <property type="nucleotide sequence ID" value="NZ_CP036276.1"/>
</dbReference>
<dbReference type="InterPro" id="IPR000719">
    <property type="entry name" value="Prot_kinase_dom"/>
</dbReference>
<evidence type="ECO:0000259" key="2">
    <source>
        <dbReference type="PROSITE" id="PS50011"/>
    </source>
</evidence>
<feature type="domain" description="Protein kinase" evidence="2">
    <location>
        <begin position="11"/>
        <end position="273"/>
    </location>
</feature>
<dbReference type="KEGG" id="sdyn:Mal52_24540"/>
<proteinExistence type="predicted"/>
<dbReference type="Pfam" id="PF00069">
    <property type="entry name" value="Pkinase"/>
    <property type="match status" value="1"/>
</dbReference>
<evidence type="ECO:0000313" key="3">
    <source>
        <dbReference type="EMBL" id="QDU43976.1"/>
    </source>
</evidence>
<feature type="compositionally biased region" description="Pro residues" evidence="1">
    <location>
        <begin position="463"/>
        <end position="484"/>
    </location>
</feature>
<evidence type="ECO:0000256" key="1">
    <source>
        <dbReference type="SAM" id="MobiDB-lite"/>
    </source>
</evidence>
<dbReference type="InterPro" id="IPR011009">
    <property type="entry name" value="Kinase-like_dom_sf"/>
</dbReference>